<evidence type="ECO:0000256" key="10">
    <source>
        <dbReference type="SAM" id="MobiDB-lite"/>
    </source>
</evidence>
<evidence type="ECO:0000256" key="3">
    <source>
        <dbReference type="ARBA" id="ARBA00022490"/>
    </source>
</evidence>
<evidence type="ECO:0000256" key="7">
    <source>
        <dbReference type="ARBA" id="ARBA00047562"/>
    </source>
</evidence>
<keyword evidence="3" id="KW-0963">Cytoplasm</keyword>
<proteinExistence type="inferred from homology"/>
<dbReference type="InterPro" id="IPR004861">
    <property type="entry name" value="Siw14-like"/>
</dbReference>
<evidence type="ECO:0000313" key="14">
    <source>
        <dbReference type="Proteomes" id="UP001303647"/>
    </source>
</evidence>
<dbReference type="PRINTS" id="PR01911">
    <property type="entry name" value="PFDSPHPHTASE"/>
</dbReference>
<dbReference type="InterPro" id="IPR020422">
    <property type="entry name" value="TYR_PHOSPHATASE_DUAL_dom"/>
</dbReference>
<dbReference type="PROSITE" id="PS00383">
    <property type="entry name" value="TYR_PHOSPHATASE_1"/>
    <property type="match status" value="1"/>
</dbReference>
<comment type="subcellular location">
    <subcellularLocation>
        <location evidence="1">Cytoplasm</location>
    </subcellularLocation>
</comment>
<comment type="catalytic activity">
    <reaction evidence="7">
        <text>3,5-bis(diphospho)-1D-myo-inositol 1,2,4,6-tetrakisphosphate + H2O = 3-diphospho-1D-myo-inositol 1,2,4,5,6-pentakisphosphate + phosphate + 2 H(+)</text>
        <dbReference type="Rhea" id="RHEA:56312"/>
        <dbReference type="ChEBI" id="CHEBI:15377"/>
        <dbReference type="ChEBI" id="CHEBI:15378"/>
        <dbReference type="ChEBI" id="CHEBI:43474"/>
        <dbReference type="ChEBI" id="CHEBI:140372"/>
        <dbReference type="ChEBI" id="CHEBI:140374"/>
        <dbReference type="EC" id="3.6.1.52"/>
    </reaction>
    <physiologicalReaction direction="left-to-right" evidence="7">
        <dbReference type="Rhea" id="RHEA:56313"/>
    </physiologicalReaction>
</comment>
<feature type="domain" description="Tyrosine-protein phosphatase" evidence="12">
    <location>
        <begin position="125"/>
        <end position="276"/>
    </location>
</feature>
<dbReference type="Proteomes" id="UP001303647">
    <property type="component" value="Unassembled WGS sequence"/>
</dbReference>
<dbReference type="GO" id="GO:0016791">
    <property type="term" value="F:phosphatase activity"/>
    <property type="evidence" value="ECO:0007669"/>
    <property type="project" value="InterPro"/>
</dbReference>
<dbReference type="InterPro" id="IPR029021">
    <property type="entry name" value="Prot-tyrosine_phosphatase-like"/>
</dbReference>
<dbReference type="FunFam" id="3.90.190.10:FF:000035">
    <property type="entry name" value="Tyrosine phosphatase, putative"/>
    <property type="match status" value="1"/>
</dbReference>
<comment type="catalytic activity">
    <reaction evidence="9">
        <text>6-diphospho-1D-myo-inositol pentakisphosphate + H2O = 1D-myo-inositol hexakisphosphate + phosphate + H(+)</text>
        <dbReference type="Rhea" id="RHEA:79703"/>
        <dbReference type="ChEBI" id="CHEBI:15377"/>
        <dbReference type="ChEBI" id="CHEBI:15378"/>
        <dbReference type="ChEBI" id="CHEBI:43474"/>
        <dbReference type="ChEBI" id="CHEBI:58130"/>
        <dbReference type="ChEBI" id="CHEBI:230534"/>
        <dbReference type="EC" id="3.6.1.52"/>
    </reaction>
    <physiologicalReaction direction="left-to-right" evidence="9">
        <dbReference type="Rhea" id="RHEA:79704"/>
    </physiologicalReaction>
</comment>
<dbReference type="Pfam" id="PF03162">
    <property type="entry name" value="Y_phosphatase2"/>
    <property type="match status" value="1"/>
</dbReference>
<dbReference type="InterPro" id="IPR016130">
    <property type="entry name" value="Tyr_Pase_AS"/>
</dbReference>
<keyword evidence="11" id="KW-0812">Transmembrane</keyword>
<comment type="similarity">
    <text evidence="5">Belongs to the protein-tyrosine phosphatase family. Atypical dual-specificity phosphatase Siw14-like subfamily.</text>
</comment>
<dbReference type="InterPro" id="IPR020428">
    <property type="entry name" value="PFA-DSPs"/>
</dbReference>
<keyword evidence="4" id="KW-0378">Hydrolase</keyword>
<dbReference type="EMBL" id="MU857704">
    <property type="protein sequence ID" value="KAK4245336.1"/>
    <property type="molecule type" value="Genomic_DNA"/>
</dbReference>
<dbReference type="PANTHER" id="PTHR31126">
    <property type="entry name" value="TYROSINE-PROTEIN PHOSPHATASE"/>
    <property type="match status" value="1"/>
</dbReference>
<evidence type="ECO:0000256" key="11">
    <source>
        <dbReference type="SAM" id="Phobius"/>
    </source>
</evidence>
<comment type="catalytic activity">
    <reaction evidence="8">
        <text>1,5-bis(diphospho)-1D-myo-inositol 2,3,4,6-tetrakisphosphate + H2O = 1-diphospho-1D-myo-inositol 2,3,4,5,6-pentakisphosphate + phosphate + 2 H(+)</text>
        <dbReference type="Rhea" id="RHEA:79699"/>
        <dbReference type="ChEBI" id="CHEBI:15377"/>
        <dbReference type="ChEBI" id="CHEBI:15378"/>
        <dbReference type="ChEBI" id="CHEBI:43474"/>
        <dbReference type="ChEBI" id="CHEBI:74946"/>
        <dbReference type="ChEBI" id="CHEBI:77983"/>
        <dbReference type="EC" id="3.6.1.52"/>
    </reaction>
    <physiologicalReaction direction="left-to-right" evidence="8">
        <dbReference type="Rhea" id="RHEA:79700"/>
    </physiologicalReaction>
</comment>
<keyword evidence="14" id="KW-1185">Reference proteome</keyword>
<evidence type="ECO:0000256" key="4">
    <source>
        <dbReference type="ARBA" id="ARBA00022801"/>
    </source>
</evidence>
<dbReference type="GO" id="GO:0052840">
    <property type="term" value="F:inositol diphosphate tetrakisphosphate diphosphatase activity"/>
    <property type="evidence" value="ECO:0007669"/>
    <property type="project" value="TreeGrafter"/>
</dbReference>
<dbReference type="PANTHER" id="PTHR31126:SF48">
    <property type="entry name" value="INOSITOL PHOSPHATASE SIW14"/>
    <property type="match status" value="1"/>
</dbReference>
<keyword evidence="11" id="KW-1133">Transmembrane helix</keyword>
<dbReference type="SUPFAM" id="SSF52799">
    <property type="entry name" value="(Phosphotyrosine protein) phosphatases II"/>
    <property type="match status" value="1"/>
</dbReference>
<sequence>MTNGEKVVSKRSARHNREHDMEKRVDEHNEKRLSRIEETKPDGRDRQSSTSVSTATQSSQSSLEPSPIIHAADLQLKVDTLELALPERDNLGVRDAFHPPTAQQQFPYSIYELEKSLPIESRPANFGIVVPGVYRSSFPQPEDYAFIEGLNLKTIVTLVQKEFPEGYDTFLQRNGIKHAIFGMKGTKKEAIPIVTMKSILRVVLDRRNHPLLIHCNHGKHRTGCVIGIIRKLSGWHLSSIITEYKAFAEPKTRECDIDYIAGFELANISNLFRDTNAMPFRTSGFLRAVIFTVVMLVVWLISGPKMARNRITQGPRRELLTDG</sequence>
<protein>
    <recommendedName>
        <fullName evidence="2">diphosphoinositol-polyphosphate diphosphatase</fullName>
        <ecNumber evidence="2">3.6.1.52</ecNumber>
    </recommendedName>
</protein>
<evidence type="ECO:0000259" key="12">
    <source>
        <dbReference type="PROSITE" id="PS50054"/>
    </source>
</evidence>
<feature type="region of interest" description="Disordered" evidence="10">
    <location>
        <begin position="1"/>
        <end position="67"/>
    </location>
</feature>
<reference evidence="13" key="1">
    <citation type="journal article" date="2023" name="Mol. Phylogenet. Evol.">
        <title>Genome-scale phylogeny and comparative genomics of the fungal order Sordariales.</title>
        <authorList>
            <person name="Hensen N."/>
            <person name="Bonometti L."/>
            <person name="Westerberg I."/>
            <person name="Brannstrom I.O."/>
            <person name="Guillou S."/>
            <person name="Cros-Aarteil S."/>
            <person name="Calhoun S."/>
            <person name="Haridas S."/>
            <person name="Kuo A."/>
            <person name="Mondo S."/>
            <person name="Pangilinan J."/>
            <person name="Riley R."/>
            <person name="LaButti K."/>
            <person name="Andreopoulos B."/>
            <person name="Lipzen A."/>
            <person name="Chen C."/>
            <person name="Yan M."/>
            <person name="Daum C."/>
            <person name="Ng V."/>
            <person name="Clum A."/>
            <person name="Steindorff A."/>
            <person name="Ohm R.A."/>
            <person name="Martin F."/>
            <person name="Silar P."/>
            <person name="Natvig D.O."/>
            <person name="Lalanne C."/>
            <person name="Gautier V."/>
            <person name="Ament-Velasquez S.L."/>
            <person name="Kruys A."/>
            <person name="Hutchinson M.I."/>
            <person name="Powell A.J."/>
            <person name="Barry K."/>
            <person name="Miller A.N."/>
            <person name="Grigoriev I.V."/>
            <person name="Debuchy R."/>
            <person name="Gladieux P."/>
            <person name="Hiltunen Thoren M."/>
            <person name="Johannesson H."/>
        </authorList>
    </citation>
    <scope>NUCLEOTIDE SEQUENCE</scope>
    <source>
        <strain evidence="13">CBS 359.72</strain>
    </source>
</reference>
<keyword evidence="11" id="KW-0472">Membrane</keyword>
<evidence type="ECO:0000256" key="2">
    <source>
        <dbReference type="ARBA" id="ARBA00012527"/>
    </source>
</evidence>
<reference evidence="13" key="2">
    <citation type="submission" date="2023-05" db="EMBL/GenBank/DDBJ databases">
        <authorList>
            <consortium name="Lawrence Berkeley National Laboratory"/>
            <person name="Steindorff A."/>
            <person name="Hensen N."/>
            <person name="Bonometti L."/>
            <person name="Westerberg I."/>
            <person name="Brannstrom I.O."/>
            <person name="Guillou S."/>
            <person name="Cros-Aarteil S."/>
            <person name="Calhoun S."/>
            <person name="Haridas S."/>
            <person name="Kuo A."/>
            <person name="Mondo S."/>
            <person name="Pangilinan J."/>
            <person name="Riley R."/>
            <person name="Labutti K."/>
            <person name="Andreopoulos B."/>
            <person name="Lipzen A."/>
            <person name="Chen C."/>
            <person name="Yanf M."/>
            <person name="Daum C."/>
            <person name="Ng V."/>
            <person name="Clum A."/>
            <person name="Ohm R."/>
            <person name="Martin F."/>
            <person name="Silar P."/>
            <person name="Natvig D."/>
            <person name="Lalanne C."/>
            <person name="Gautier V."/>
            <person name="Ament-Velasquez S.L."/>
            <person name="Kruys A."/>
            <person name="Hutchinson M.I."/>
            <person name="Powell A.J."/>
            <person name="Barry K."/>
            <person name="Miller A.N."/>
            <person name="Grigoriev I.V."/>
            <person name="Debuchy R."/>
            <person name="Gladieux P."/>
            <person name="Thoren M.H."/>
            <person name="Johannesson H."/>
        </authorList>
    </citation>
    <scope>NUCLEOTIDE SEQUENCE</scope>
    <source>
        <strain evidence="13">CBS 359.72</strain>
    </source>
</reference>
<name>A0AAN7CPA3_9PEZI</name>
<evidence type="ECO:0000256" key="5">
    <source>
        <dbReference type="ARBA" id="ARBA00044949"/>
    </source>
</evidence>
<organism evidence="13 14">
    <name type="scientific">Corynascus novoguineensis</name>
    <dbReference type="NCBI Taxonomy" id="1126955"/>
    <lineage>
        <taxon>Eukaryota</taxon>
        <taxon>Fungi</taxon>
        <taxon>Dikarya</taxon>
        <taxon>Ascomycota</taxon>
        <taxon>Pezizomycotina</taxon>
        <taxon>Sordariomycetes</taxon>
        <taxon>Sordariomycetidae</taxon>
        <taxon>Sordariales</taxon>
        <taxon>Chaetomiaceae</taxon>
        <taxon>Corynascus</taxon>
    </lineage>
</organism>
<evidence type="ECO:0000256" key="8">
    <source>
        <dbReference type="ARBA" id="ARBA00047927"/>
    </source>
</evidence>
<comment type="catalytic activity">
    <reaction evidence="6">
        <text>5-diphospho-1D-myo-inositol 1,2,3,4,6-pentakisphosphate + H2O = 1D-myo-inositol hexakisphosphate + phosphate + H(+)</text>
        <dbReference type="Rhea" id="RHEA:22384"/>
        <dbReference type="ChEBI" id="CHEBI:15377"/>
        <dbReference type="ChEBI" id="CHEBI:15378"/>
        <dbReference type="ChEBI" id="CHEBI:43474"/>
        <dbReference type="ChEBI" id="CHEBI:58130"/>
        <dbReference type="ChEBI" id="CHEBI:58628"/>
        <dbReference type="EC" id="3.6.1.52"/>
    </reaction>
    <physiologicalReaction direction="left-to-right" evidence="6">
        <dbReference type="Rhea" id="RHEA:22385"/>
    </physiologicalReaction>
</comment>
<dbReference type="EC" id="3.6.1.52" evidence="2"/>
<comment type="caution">
    <text evidence="13">The sequence shown here is derived from an EMBL/GenBank/DDBJ whole genome shotgun (WGS) entry which is preliminary data.</text>
</comment>
<dbReference type="Gene3D" id="3.90.190.10">
    <property type="entry name" value="Protein tyrosine phosphatase superfamily"/>
    <property type="match status" value="1"/>
</dbReference>
<dbReference type="PROSITE" id="PS50054">
    <property type="entry name" value="TYR_PHOSPHATASE_DUAL"/>
    <property type="match status" value="1"/>
</dbReference>
<evidence type="ECO:0000256" key="1">
    <source>
        <dbReference type="ARBA" id="ARBA00004496"/>
    </source>
</evidence>
<accession>A0AAN7CPA3</accession>
<evidence type="ECO:0000256" key="6">
    <source>
        <dbReference type="ARBA" id="ARBA00047342"/>
    </source>
</evidence>
<feature type="compositionally biased region" description="Low complexity" evidence="10">
    <location>
        <begin position="48"/>
        <end position="62"/>
    </location>
</feature>
<feature type="compositionally biased region" description="Basic and acidic residues" evidence="10">
    <location>
        <begin position="15"/>
        <end position="47"/>
    </location>
</feature>
<dbReference type="GO" id="GO:0005737">
    <property type="term" value="C:cytoplasm"/>
    <property type="evidence" value="ECO:0007669"/>
    <property type="project" value="UniProtKB-SubCell"/>
</dbReference>
<feature type="transmembrane region" description="Helical" evidence="11">
    <location>
        <begin position="284"/>
        <end position="301"/>
    </location>
</feature>
<gene>
    <name evidence="13" type="ORF">C7999DRAFT_34324</name>
</gene>
<dbReference type="AlphaFoldDB" id="A0AAN7CPA3"/>
<evidence type="ECO:0000256" key="9">
    <source>
        <dbReference type="ARBA" id="ARBA00048424"/>
    </source>
</evidence>
<evidence type="ECO:0000313" key="13">
    <source>
        <dbReference type="EMBL" id="KAK4245336.1"/>
    </source>
</evidence>